<gene>
    <name evidence="2" type="ORF">DIATSA_LOCUS7570</name>
</gene>
<dbReference type="EMBL" id="OU893351">
    <property type="protein sequence ID" value="CAH0756983.1"/>
    <property type="molecule type" value="Genomic_DNA"/>
</dbReference>
<feature type="compositionally biased region" description="Basic and acidic residues" evidence="1">
    <location>
        <begin position="465"/>
        <end position="492"/>
    </location>
</feature>
<dbReference type="OrthoDB" id="7441961at2759"/>
<feature type="compositionally biased region" description="Polar residues" evidence="1">
    <location>
        <begin position="291"/>
        <end position="300"/>
    </location>
</feature>
<name>A0A9P0C559_9NEOP</name>
<feature type="region of interest" description="Disordered" evidence="1">
    <location>
        <begin position="97"/>
        <end position="166"/>
    </location>
</feature>
<sequence length="630" mass="70894">MSWTLQNKWSPIAPFHHRMKFEIEYMDESYIKIITQAHRQLSNPAIDTDERTLLLSKIISTCLEAQGPTQELYESMSSDPETAMSLKNRRMTLDKELEAPVHTKNKDTEIMAPPKSLPKKTKPKGKENVVENAKAKRPSEENVNKTKKTYNDSELSKKHEMKSPNEVIKEKLVNKEKSVVVNLNKEGTKTNVSKVDKLNTNNVNKDSTNTGEANPKSKEENTKTKEANTTTKEANTKNKEANTKTKEANAKTKEANAKSKEANIKTKVSNTKTKEASTKTKELMDIDAMKSTEQNVITKSAKNKTTPETNTSNNTSIKGTAITKINKADSGKKLSQNEPNTDNIEKANKEINHEKQPMKSNNKNKEKVENMNLKDKPINSNSAKTVKKLNTENKDNAKTKPSKIHAIPNSDKIEKNQVKTVFPNNKQVNNVQHEHIKNKPQTKDVEKAKTVSSKTKVPNKLMTYNDKENKETTKKIKEKTNNEVEKVVEKNKNVANLKRKSNLAELHDKGDDNNEQNVASAKKPKLSKPEIAKNVTNNKSDKPEATVSNSKKAQDIIKPQNKMINKFTVNNLKNKTGSIKTLKTGNIQRVFNASNMSRQSSEKASKIPQKKSLNSESKLKKNPLRISPSK</sequence>
<feature type="region of interest" description="Disordered" evidence="1">
    <location>
        <begin position="591"/>
        <end position="630"/>
    </location>
</feature>
<feature type="compositionally biased region" description="Basic and acidic residues" evidence="1">
    <location>
        <begin position="434"/>
        <end position="449"/>
    </location>
</feature>
<feature type="region of interest" description="Disordered" evidence="1">
    <location>
        <begin position="434"/>
        <end position="559"/>
    </location>
</feature>
<protein>
    <submittedName>
        <fullName evidence="2">Uncharacterized protein</fullName>
    </submittedName>
</protein>
<proteinExistence type="predicted"/>
<evidence type="ECO:0000256" key="1">
    <source>
        <dbReference type="SAM" id="MobiDB-lite"/>
    </source>
</evidence>
<organism evidence="2 3">
    <name type="scientific">Diatraea saccharalis</name>
    <name type="common">sugarcane borer</name>
    <dbReference type="NCBI Taxonomy" id="40085"/>
    <lineage>
        <taxon>Eukaryota</taxon>
        <taxon>Metazoa</taxon>
        <taxon>Ecdysozoa</taxon>
        <taxon>Arthropoda</taxon>
        <taxon>Hexapoda</taxon>
        <taxon>Insecta</taxon>
        <taxon>Pterygota</taxon>
        <taxon>Neoptera</taxon>
        <taxon>Endopterygota</taxon>
        <taxon>Lepidoptera</taxon>
        <taxon>Glossata</taxon>
        <taxon>Ditrysia</taxon>
        <taxon>Pyraloidea</taxon>
        <taxon>Crambidae</taxon>
        <taxon>Crambinae</taxon>
        <taxon>Diatraea</taxon>
    </lineage>
</organism>
<reference evidence="2" key="1">
    <citation type="submission" date="2021-12" db="EMBL/GenBank/DDBJ databases">
        <authorList>
            <person name="King R."/>
        </authorList>
    </citation>
    <scope>NUCLEOTIDE SEQUENCE</scope>
</reference>
<feature type="compositionally biased region" description="Basic and acidic residues" evidence="1">
    <location>
        <begin position="234"/>
        <end position="264"/>
    </location>
</feature>
<feature type="compositionally biased region" description="Polar residues" evidence="1">
    <location>
        <begin position="333"/>
        <end position="342"/>
    </location>
</feature>
<keyword evidence="3" id="KW-1185">Reference proteome</keyword>
<feature type="compositionally biased region" description="Basic and acidic residues" evidence="1">
    <location>
        <begin position="97"/>
        <end position="109"/>
    </location>
</feature>
<reference evidence="2" key="2">
    <citation type="submission" date="2022-10" db="EMBL/GenBank/DDBJ databases">
        <authorList>
            <consortium name="ENA_rothamsted_submissions"/>
            <consortium name="culmorum"/>
            <person name="King R."/>
        </authorList>
    </citation>
    <scope>NUCLEOTIDE SEQUENCE</scope>
</reference>
<feature type="compositionally biased region" description="Polar residues" evidence="1">
    <location>
        <begin position="189"/>
        <end position="212"/>
    </location>
</feature>
<feature type="compositionally biased region" description="Basic and acidic residues" evidence="1">
    <location>
        <begin position="343"/>
        <end position="377"/>
    </location>
</feature>
<feature type="region of interest" description="Disordered" evidence="1">
    <location>
        <begin position="184"/>
        <end position="412"/>
    </location>
</feature>
<feature type="compositionally biased region" description="Basic and acidic residues" evidence="1">
    <location>
        <begin position="124"/>
        <end position="166"/>
    </location>
</feature>
<dbReference type="Proteomes" id="UP001153714">
    <property type="component" value="Chromosome 20"/>
</dbReference>
<feature type="compositionally biased region" description="Basic and acidic residues" evidence="1">
    <location>
        <begin position="389"/>
        <end position="398"/>
    </location>
</feature>
<evidence type="ECO:0000313" key="3">
    <source>
        <dbReference type="Proteomes" id="UP001153714"/>
    </source>
</evidence>
<feature type="compositionally biased region" description="Basic and acidic residues" evidence="1">
    <location>
        <begin position="272"/>
        <end position="290"/>
    </location>
</feature>
<feature type="compositionally biased region" description="Low complexity" evidence="1">
    <location>
        <begin position="303"/>
        <end position="316"/>
    </location>
</feature>
<evidence type="ECO:0000313" key="2">
    <source>
        <dbReference type="EMBL" id="CAH0756983.1"/>
    </source>
</evidence>
<feature type="compositionally biased region" description="Basic and acidic residues" evidence="1">
    <location>
        <begin position="215"/>
        <end position="226"/>
    </location>
</feature>
<dbReference type="AlphaFoldDB" id="A0A9P0C559"/>
<accession>A0A9P0C559</accession>